<gene>
    <name evidence="2" type="ORF">PROH_04765</name>
</gene>
<dbReference type="PIRSF" id="PIRSF037221">
    <property type="entry name" value="DUF1517"/>
    <property type="match status" value="1"/>
</dbReference>
<keyword evidence="1" id="KW-0812">Transmembrane</keyword>
<dbReference type="InterPro" id="IPR010903">
    <property type="entry name" value="DUF1517"/>
</dbReference>
<comment type="caution">
    <text evidence="2">The sequence shown here is derived from an EMBL/GenBank/DDBJ whole genome shotgun (WGS) entry which is preliminary data.</text>
</comment>
<dbReference type="OrthoDB" id="459043at2"/>
<name>A0A0M2PYS8_PROHO</name>
<dbReference type="STRING" id="317619.GCA_000332315_04237"/>
<protein>
    <submittedName>
        <fullName evidence="2">Membrane protein</fullName>
    </submittedName>
</protein>
<evidence type="ECO:0000313" key="3">
    <source>
        <dbReference type="Proteomes" id="UP000034681"/>
    </source>
</evidence>
<accession>A0A0M2PYS8</accession>
<dbReference type="RefSeq" id="WP_017714355.1">
    <property type="nucleotide sequence ID" value="NZ_KB235941.1"/>
</dbReference>
<keyword evidence="1" id="KW-0472">Membrane</keyword>
<evidence type="ECO:0000313" key="2">
    <source>
        <dbReference type="EMBL" id="KKJ01601.1"/>
    </source>
</evidence>
<reference evidence="2" key="1">
    <citation type="submission" date="2012-04" db="EMBL/GenBank/DDBJ databases">
        <authorList>
            <person name="Borisov I.G."/>
            <person name="Ivanikova N.V."/>
            <person name="Pinevich A.V."/>
        </authorList>
    </citation>
    <scope>NUCLEOTIDE SEQUENCE</scope>
    <source>
        <strain evidence="2">CALU 1027</strain>
    </source>
</reference>
<organism evidence="2 3">
    <name type="scientific">Prochlorothrix hollandica PCC 9006 = CALU 1027</name>
    <dbReference type="NCBI Taxonomy" id="317619"/>
    <lineage>
        <taxon>Bacteria</taxon>
        <taxon>Bacillati</taxon>
        <taxon>Cyanobacteriota</taxon>
        <taxon>Cyanophyceae</taxon>
        <taxon>Prochlorotrichales</taxon>
        <taxon>Prochlorotrichaceae</taxon>
        <taxon>Prochlorothrix</taxon>
    </lineage>
</organism>
<feature type="transmembrane region" description="Helical" evidence="1">
    <location>
        <begin position="91"/>
        <end position="114"/>
    </location>
</feature>
<proteinExistence type="predicted"/>
<dbReference type="Pfam" id="PF07466">
    <property type="entry name" value="DUF1517"/>
    <property type="match status" value="1"/>
</dbReference>
<dbReference type="InterPro" id="IPR053023">
    <property type="entry name" value="FLAP_modulator"/>
</dbReference>
<sequence length="325" mass="34385">MGKPFKFQKSLKSILKLVFVMVLGLSLILGNGSDAWAARSGGRMGGGSFRAPSRSYSAPSRTYSAPSSGYSRGGYGGGMGFNPFFFLPFPLFGFGGGGGLLGLLVMVAVASFLVRTVRQVMSDGGIGGSSTSLGSTNPKVTVAKIQLGLSAQARSLQTDLGRMALSADTSNTTGLIKLLQESTLTLLRHPEFWVYGSVSHKQTRLTEAETEFNRLVLEERSKFVGESLSNVQGEVQEKTTIATAATSPDGDPGEYIIVTLVVGTQGKVDLPTVHDTEDLQKALGQIGAISSDQLLALEILWTPQVPGEVLSAQEVMAQYPNLTLV</sequence>
<dbReference type="EMBL" id="AJTX02000002">
    <property type="protein sequence ID" value="KKJ01601.1"/>
    <property type="molecule type" value="Genomic_DNA"/>
</dbReference>
<dbReference type="PANTHER" id="PTHR33975:SF2">
    <property type="entry name" value="MYELIN-ASSOCIATED OLIGODENDROCYTE BASIC PROTEIN"/>
    <property type="match status" value="1"/>
</dbReference>
<dbReference type="AlphaFoldDB" id="A0A0M2PYS8"/>
<keyword evidence="1" id="KW-1133">Transmembrane helix</keyword>
<evidence type="ECO:0000256" key="1">
    <source>
        <dbReference type="SAM" id="Phobius"/>
    </source>
</evidence>
<dbReference type="PANTHER" id="PTHR33975">
    <property type="entry name" value="MYELIN-ASSOCIATED OLIGODENDROCYTE BASIC PROTEIN"/>
    <property type="match status" value="1"/>
</dbReference>
<dbReference type="eggNOG" id="COG4371">
    <property type="taxonomic scope" value="Bacteria"/>
</dbReference>
<keyword evidence="3" id="KW-1185">Reference proteome</keyword>
<dbReference type="Proteomes" id="UP000034681">
    <property type="component" value="Unassembled WGS sequence"/>
</dbReference>